<dbReference type="RefSeq" id="WP_120810412.1">
    <property type="nucleotide sequence ID" value="NZ_RBID01000014.1"/>
</dbReference>
<feature type="transmembrane region" description="Helical" evidence="6">
    <location>
        <begin position="359"/>
        <end position="378"/>
    </location>
</feature>
<dbReference type="PANTHER" id="PTHR30250:SF11">
    <property type="entry name" value="O-ANTIGEN TRANSPORTER-RELATED"/>
    <property type="match status" value="1"/>
</dbReference>
<evidence type="ECO:0000256" key="5">
    <source>
        <dbReference type="ARBA" id="ARBA00023136"/>
    </source>
</evidence>
<organism evidence="7 8">
    <name type="scientific">Vogesella indigofera</name>
    <name type="common">Pseudomonas indigofera</name>
    <dbReference type="NCBI Taxonomy" id="45465"/>
    <lineage>
        <taxon>Bacteria</taxon>
        <taxon>Pseudomonadati</taxon>
        <taxon>Pseudomonadota</taxon>
        <taxon>Betaproteobacteria</taxon>
        <taxon>Neisseriales</taxon>
        <taxon>Chromobacteriaceae</taxon>
        <taxon>Vogesella</taxon>
    </lineage>
</organism>
<feature type="transmembrane region" description="Helical" evidence="6">
    <location>
        <begin position="216"/>
        <end position="237"/>
    </location>
</feature>
<feature type="transmembrane region" description="Helical" evidence="6">
    <location>
        <begin position="177"/>
        <end position="195"/>
    </location>
</feature>
<evidence type="ECO:0000256" key="1">
    <source>
        <dbReference type="ARBA" id="ARBA00004651"/>
    </source>
</evidence>
<dbReference type="Proteomes" id="UP000279384">
    <property type="component" value="Unassembled WGS sequence"/>
</dbReference>
<dbReference type="Pfam" id="PF01943">
    <property type="entry name" value="Polysacc_synt"/>
    <property type="match status" value="1"/>
</dbReference>
<dbReference type="InterPro" id="IPR050833">
    <property type="entry name" value="Poly_Biosynth_Transport"/>
</dbReference>
<evidence type="ECO:0000256" key="6">
    <source>
        <dbReference type="SAM" id="Phobius"/>
    </source>
</evidence>
<evidence type="ECO:0000313" key="8">
    <source>
        <dbReference type="Proteomes" id="UP000279384"/>
    </source>
</evidence>
<feature type="transmembrane region" description="Helical" evidence="6">
    <location>
        <begin position="330"/>
        <end position="347"/>
    </location>
</feature>
<dbReference type="PANTHER" id="PTHR30250">
    <property type="entry name" value="PST FAMILY PREDICTED COLANIC ACID TRANSPORTER"/>
    <property type="match status" value="1"/>
</dbReference>
<name>A0A495BCY2_VOGIN</name>
<keyword evidence="3 6" id="KW-0812">Transmembrane</keyword>
<keyword evidence="5 6" id="KW-0472">Membrane</keyword>
<feature type="transmembrane region" description="Helical" evidence="6">
    <location>
        <begin position="12"/>
        <end position="32"/>
    </location>
</feature>
<comment type="caution">
    <text evidence="7">The sequence shown here is derived from an EMBL/GenBank/DDBJ whole genome shotgun (WGS) entry which is preliminary data.</text>
</comment>
<proteinExistence type="predicted"/>
<keyword evidence="2" id="KW-1003">Cell membrane</keyword>
<accession>A0A495BCY2</accession>
<reference evidence="7 8" key="1">
    <citation type="submission" date="2018-10" db="EMBL/GenBank/DDBJ databases">
        <title>Genomic Encyclopedia of Type Strains, Phase IV (KMG-IV): sequencing the most valuable type-strain genomes for metagenomic binning, comparative biology and taxonomic classification.</title>
        <authorList>
            <person name="Goeker M."/>
        </authorList>
    </citation>
    <scope>NUCLEOTIDE SEQUENCE [LARGE SCALE GENOMIC DNA]</scope>
    <source>
        <strain evidence="7 8">DSM 3303</strain>
    </source>
</reference>
<evidence type="ECO:0000256" key="3">
    <source>
        <dbReference type="ARBA" id="ARBA00022692"/>
    </source>
</evidence>
<feature type="transmembrane region" description="Helical" evidence="6">
    <location>
        <begin position="115"/>
        <end position="138"/>
    </location>
</feature>
<evidence type="ECO:0000256" key="2">
    <source>
        <dbReference type="ARBA" id="ARBA00022475"/>
    </source>
</evidence>
<feature type="transmembrane region" description="Helical" evidence="6">
    <location>
        <begin position="80"/>
        <end position="103"/>
    </location>
</feature>
<feature type="transmembrane region" description="Helical" evidence="6">
    <location>
        <begin position="150"/>
        <end position="171"/>
    </location>
</feature>
<evidence type="ECO:0000313" key="7">
    <source>
        <dbReference type="EMBL" id="RKQ58707.1"/>
    </source>
</evidence>
<keyword evidence="4 6" id="KW-1133">Transmembrane helix</keyword>
<comment type="subcellular location">
    <subcellularLocation>
        <location evidence="1">Cell membrane</location>
        <topology evidence="1">Multi-pass membrane protein</topology>
    </subcellularLocation>
</comment>
<feature type="transmembrane region" description="Helical" evidence="6">
    <location>
        <begin position="44"/>
        <end position="68"/>
    </location>
</feature>
<dbReference type="EMBL" id="RBID01000014">
    <property type="protein sequence ID" value="RKQ58707.1"/>
    <property type="molecule type" value="Genomic_DNA"/>
</dbReference>
<sequence>MKLRTKLIGDAAIYTISNFAVAGVPFLLLPVLTRILSPEDYGLIAMFTMVVSFFVVAAGLNIHGAVMVRYFEPKKFSMPCYVSTTLCILIITTVLLALFVWIFSRKIQLITALPLKWLMLAVVVAALQFLVQTLLTLWQASKQPLKFGALRLNHALMDGLVSILLVVVMLYSWQGRLFGIALAWTVTALIALYWLRREHWLTRNLNMAYAKDALRYGIPLLPHAIGGLLLATADRFMVTNFLDVASTGIYLVAIQIGLILGIAADAFNKAFAPWLMEALHNADLAKKRKIVRNTYLYFIVIVFLALAGSVCAPQLLGIMVGPKYQSASPIIGYIMLGNAFTGMYYMVTNYIFFARRTELLSVLTISVGVITTLFNWQLIQINGITGAAQAFMIGLALLFFGAWGLSQICYRMPWFDLTAASAIKP</sequence>
<feature type="transmembrane region" description="Helical" evidence="6">
    <location>
        <begin position="384"/>
        <end position="405"/>
    </location>
</feature>
<evidence type="ECO:0000256" key="4">
    <source>
        <dbReference type="ARBA" id="ARBA00022989"/>
    </source>
</evidence>
<dbReference type="InterPro" id="IPR002797">
    <property type="entry name" value="Polysacc_synth"/>
</dbReference>
<feature type="transmembrane region" description="Helical" evidence="6">
    <location>
        <begin position="295"/>
        <end position="318"/>
    </location>
</feature>
<dbReference type="AlphaFoldDB" id="A0A495BCY2"/>
<dbReference type="GO" id="GO:0005886">
    <property type="term" value="C:plasma membrane"/>
    <property type="evidence" value="ECO:0007669"/>
    <property type="project" value="UniProtKB-SubCell"/>
</dbReference>
<protein>
    <submittedName>
        <fullName evidence="7">O-antigen/teichoic acid export membrane protein</fullName>
    </submittedName>
</protein>
<feature type="transmembrane region" description="Helical" evidence="6">
    <location>
        <begin position="249"/>
        <end position="267"/>
    </location>
</feature>
<gene>
    <name evidence="7" type="ORF">C8E02_1675</name>
</gene>